<protein>
    <submittedName>
        <fullName evidence="1">Sigma 3</fullName>
    </submittedName>
</protein>
<dbReference type="InterPro" id="IPR023634">
    <property type="entry name" value="Reovirus_capsid_sigma-3_dom_sf"/>
</dbReference>
<reference evidence="1" key="1">
    <citation type="submission" date="2019-12" db="EMBL/GenBank/DDBJ databases">
        <authorList>
            <person name="Nielsen O."/>
            <person name="Rodrigues T.C.S."/>
            <person name="Subramaniam K."/>
            <person name="Lambourn D."/>
            <person name="Popov V.L."/>
            <person name="Waltzek T.B."/>
            <person name="Raverty S."/>
        </authorList>
    </citation>
    <scope>NUCLEOTIDE SEQUENCE</scope>
    <source>
        <strain evidence="1">PhRV1/Phoca vitulina/USA/2007-2008</strain>
    </source>
</reference>
<organism evidence="1">
    <name type="scientific">Phocid orthoreovirus 1</name>
    <dbReference type="NCBI Taxonomy" id="2854225"/>
    <lineage>
        <taxon>Viruses</taxon>
        <taxon>Riboviria</taxon>
        <taxon>Orthornavirae</taxon>
        <taxon>Duplornaviricota</taxon>
        <taxon>Resentoviricetes</taxon>
        <taxon>Reovirales</taxon>
        <taxon>Spinareoviridae</taxon>
        <taxon>Orthoreovirus</taxon>
    </lineage>
</organism>
<dbReference type="Pfam" id="PF00979">
    <property type="entry name" value="Reovirus_cap"/>
    <property type="match status" value="1"/>
</dbReference>
<name>A0A7L5EVJ0_9REOV</name>
<evidence type="ECO:0000313" key="1">
    <source>
        <dbReference type="EMBL" id="QJE50385.1"/>
    </source>
</evidence>
<proteinExistence type="predicted"/>
<dbReference type="Gene3D" id="3.90.1630.10">
    <property type="entry name" value="Outer-capsid protein sigma 3, small lobe"/>
    <property type="match status" value="1"/>
</dbReference>
<dbReference type="Gene3D" id="3.90.1320.10">
    <property type="entry name" value="Outer-capsid protein sigma 3, large lobe"/>
    <property type="match status" value="1"/>
</dbReference>
<dbReference type="SUPFAM" id="SSF64465">
    <property type="entry name" value="Outer capsid protein sigma 3"/>
    <property type="match status" value="1"/>
</dbReference>
<sequence length="365" mass="41056">MEVCLPNGHQLTTLLNDIYNASVPIYSAARGWNQSEWHSPDMFTVDNVVLCTHCFGVLGPTFRQFDHLPHHKCNQQIELKHIMPIVYPNRILKHWKSAMLDVLQGVTVEIDDVDETQLTQVKERGGPVLELSIPEVTAHSMFDLEEGGSWQSDLPDYDELDTKLHRSWCKIQDFIDEHKLLPNFMTRNPATLYDGQTYSTVNPNVFVKSIMNHTKWGDQGIVYRATPQSYAHDNARSFVANVATPQTDCGNFSLSHWSRSTTPLVGGIPAVFSGFLTGSCDMHPYIKGTEKVKTFENLGRHLTTVWSDVKMDYALGPGGFSKWYTTTMQQSPITVTPAALKQIPTPAKFRDSTQILDVEALTITA</sequence>
<accession>A0A7L5EVJ0</accession>
<dbReference type="GO" id="GO:0005198">
    <property type="term" value="F:structural molecule activity"/>
    <property type="evidence" value="ECO:0007669"/>
    <property type="project" value="InterPro"/>
</dbReference>
<dbReference type="InterPro" id="IPR000153">
    <property type="entry name" value="Reo_capsid_sigma3"/>
</dbReference>
<dbReference type="GO" id="GO:0019058">
    <property type="term" value="P:viral life cycle"/>
    <property type="evidence" value="ECO:0007669"/>
    <property type="project" value="InterPro"/>
</dbReference>
<dbReference type="EMBL" id="MN820537">
    <property type="protein sequence ID" value="QJE50385.1"/>
    <property type="molecule type" value="Genomic_RNA"/>
</dbReference>